<dbReference type="EMBL" id="SNWQ01000001">
    <property type="protein sequence ID" value="TDO54505.1"/>
    <property type="molecule type" value="Genomic_DNA"/>
</dbReference>
<comment type="caution">
    <text evidence="2">The sequence shown here is derived from an EMBL/GenBank/DDBJ whole genome shotgun (WGS) entry which is preliminary data.</text>
</comment>
<name>A0A4R6KPB3_9ACTN</name>
<gene>
    <name evidence="2" type="ORF">EV643_101294</name>
</gene>
<accession>A0A4R6KPB3</accession>
<evidence type="ECO:0000313" key="3">
    <source>
        <dbReference type="Proteomes" id="UP000295388"/>
    </source>
</evidence>
<keyword evidence="3" id="KW-1185">Reference proteome</keyword>
<organism evidence="2 3">
    <name type="scientific">Kribbella caucasensis</name>
    <dbReference type="NCBI Taxonomy" id="2512215"/>
    <lineage>
        <taxon>Bacteria</taxon>
        <taxon>Bacillati</taxon>
        <taxon>Actinomycetota</taxon>
        <taxon>Actinomycetes</taxon>
        <taxon>Propionibacteriales</taxon>
        <taxon>Kribbellaceae</taxon>
        <taxon>Kribbella</taxon>
    </lineage>
</organism>
<dbReference type="AlphaFoldDB" id="A0A4R6KPB3"/>
<sequence length="74" mass="8252">MYLFPYSVIEKVARDAQSALPDAPVVPWEPSQPRRHFPRLSVGFRRLIRSGGTEPCEAEPRDRSAKVARTAGAC</sequence>
<dbReference type="Proteomes" id="UP000295388">
    <property type="component" value="Unassembled WGS sequence"/>
</dbReference>
<protein>
    <submittedName>
        <fullName evidence="2">Uncharacterized protein</fullName>
    </submittedName>
</protein>
<reference evidence="2 3" key="1">
    <citation type="submission" date="2019-03" db="EMBL/GenBank/DDBJ databases">
        <title>Genomic Encyclopedia of Type Strains, Phase III (KMG-III): the genomes of soil and plant-associated and newly described type strains.</title>
        <authorList>
            <person name="Whitman W."/>
        </authorList>
    </citation>
    <scope>NUCLEOTIDE SEQUENCE [LARGE SCALE GENOMIC DNA]</scope>
    <source>
        <strain evidence="2 3">VKM Ac-2527</strain>
    </source>
</reference>
<evidence type="ECO:0000256" key="1">
    <source>
        <dbReference type="SAM" id="MobiDB-lite"/>
    </source>
</evidence>
<feature type="region of interest" description="Disordered" evidence="1">
    <location>
        <begin position="53"/>
        <end position="74"/>
    </location>
</feature>
<proteinExistence type="predicted"/>
<evidence type="ECO:0000313" key="2">
    <source>
        <dbReference type="EMBL" id="TDO54505.1"/>
    </source>
</evidence>